<dbReference type="PROSITE" id="PS50830">
    <property type="entry name" value="TNASE_3"/>
    <property type="match status" value="1"/>
</dbReference>
<accession>A0A238LFQ1</accession>
<evidence type="ECO:0000259" key="2">
    <source>
        <dbReference type="PROSITE" id="PS50830"/>
    </source>
</evidence>
<organism evidence="3 4">
    <name type="scientific">Flavimaricola marinus</name>
    <dbReference type="NCBI Taxonomy" id="1819565"/>
    <lineage>
        <taxon>Bacteria</taxon>
        <taxon>Pseudomonadati</taxon>
        <taxon>Pseudomonadota</taxon>
        <taxon>Alphaproteobacteria</taxon>
        <taxon>Rhodobacterales</taxon>
        <taxon>Paracoccaceae</taxon>
        <taxon>Flavimaricola</taxon>
    </lineage>
</organism>
<gene>
    <name evidence="3" type="ORF">LOM8899_01916</name>
</gene>
<evidence type="ECO:0000313" key="4">
    <source>
        <dbReference type="Proteomes" id="UP000201613"/>
    </source>
</evidence>
<evidence type="ECO:0000256" key="1">
    <source>
        <dbReference type="SAM" id="MobiDB-lite"/>
    </source>
</evidence>
<name>A0A238LFQ1_9RHOB</name>
<dbReference type="Proteomes" id="UP000201613">
    <property type="component" value="Unassembled WGS sequence"/>
</dbReference>
<keyword evidence="4" id="KW-1185">Reference proteome</keyword>
<feature type="region of interest" description="Disordered" evidence="1">
    <location>
        <begin position="1"/>
        <end position="22"/>
    </location>
</feature>
<sequence>MARSHLRLVHDTAPSRRRPRKRSLSFWRKRGRGMRIETKLKAVVLIGLLGLVVLPGGSDLALTLVRPVQAEASTCRVTSITDGDTVRLWCPNGEGGPARLTGFDTPELFSPECPSEYAAALAAKWYLRQAIWGASEVRMVREGTDRYGRLLVAMELDGQPLRQLMIEAGHARPYAGGQRAGWCAA</sequence>
<dbReference type="SMART" id="SM00318">
    <property type="entry name" value="SNc"/>
    <property type="match status" value="1"/>
</dbReference>
<reference evidence="3 4" key="1">
    <citation type="submission" date="2017-05" db="EMBL/GenBank/DDBJ databases">
        <authorList>
            <person name="Song R."/>
            <person name="Chenine A.L."/>
            <person name="Ruprecht R.M."/>
        </authorList>
    </citation>
    <scope>NUCLEOTIDE SEQUENCE [LARGE SCALE GENOMIC DNA]</scope>
    <source>
        <strain evidence="3 4">CECT 8899</strain>
    </source>
</reference>
<dbReference type="Pfam" id="PF00565">
    <property type="entry name" value="SNase"/>
    <property type="match status" value="1"/>
</dbReference>
<dbReference type="OrthoDB" id="9792155at2"/>
<dbReference type="Gene3D" id="2.40.50.90">
    <property type="match status" value="1"/>
</dbReference>
<dbReference type="AlphaFoldDB" id="A0A238LFQ1"/>
<dbReference type="InterPro" id="IPR016071">
    <property type="entry name" value="Staphylococal_nuclease_OB-fold"/>
</dbReference>
<proteinExistence type="predicted"/>
<dbReference type="InterPro" id="IPR035437">
    <property type="entry name" value="SNase_OB-fold_sf"/>
</dbReference>
<dbReference type="SUPFAM" id="SSF50199">
    <property type="entry name" value="Staphylococcal nuclease"/>
    <property type="match status" value="1"/>
</dbReference>
<dbReference type="EMBL" id="FXZK01000003">
    <property type="protein sequence ID" value="SMY07776.1"/>
    <property type="molecule type" value="Genomic_DNA"/>
</dbReference>
<feature type="domain" description="TNase-like" evidence="2">
    <location>
        <begin position="71"/>
        <end position="174"/>
    </location>
</feature>
<protein>
    <recommendedName>
        <fullName evidence="2">TNase-like domain-containing protein</fullName>
    </recommendedName>
</protein>
<evidence type="ECO:0000313" key="3">
    <source>
        <dbReference type="EMBL" id="SMY07776.1"/>
    </source>
</evidence>